<dbReference type="InterPro" id="IPR045040">
    <property type="entry name" value="PORR_fam"/>
</dbReference>
<comment type="caution">
    <text evidence="2">The sequence shown here is derived from an EMBL/GenBank/DDBJ whole genome shotgun (WGS) entry which is preliminary data.</text>
</comment>
<proteinExistence type="predicted"/>
<dbReference type="GO" id="GO:0003723">
    <property type="term" value="F:RNA binding"/>
    <property type="evidence" value="ECO:0007669"/>
    <property type="project" value="InterPro"/>
</dbReference>
<name>A0A835G177_9POAL</name>
<accession>A0A835G177</accession>
<dbReference type="InterPro" id="IPR021099">
    <property type="entry name" value="PORR_domain"/>
</dbReference>
<dbReference type="AlphaFoldDB" id="A0A835G177"/>
<dbReference type="Proteomes" id="UP000636709">
    <property type="component" value="Unassembled WGS sequence"/>
</dbReference>
<dbReference type="EMBL" id="JACEFO010000112">
    <property type="protein sequence ID" value="KAF8781085.1"/>
    <property type="molecule type" value="Genomic_DNA"/>
</dbReference>
<keyword evidence="3" id="KW-1185">Reference proteome</keyword>
<gene>
    <name evidence="2" type="ORF">HU200_001060</name>
</gene>
<evidence type="ECO:0000313" key="2">
    <source>
        <dbReference type="EMBL" id="KAF8781085.1"/>
    </source>
</evidence>
<dbReference type="PANTHER" id="PTHR31476">
    <property type="entry name" value="PROTEIN WHAT'S THIS FACTOR 1 HOMOLOG, CHLOROPLASTIC"/>
    <property type="match status" value="1"/>
</dbReference>
<protein>
    <recommendedName>
        <fullName evidence="1">PORR domain-containing protein</fullName>
    </recommendedName>
</protein>
<evidence type="ECO:0000313" key="3">
    <source>
        <dbReference type="Proteomes" id="UP000636709"/>
    </source>
</evidence>
<sequence>MRRGRWGREKSDVESVGAGVEWAPRSDGFSFFNFRAAYGTELAAPPPPPAMARRLFCATRALLLPVPAPAPAAAPVPVPASSAAAAEAAASLLPLLPCKRRKKLLKKLNSPRVAPIEPEADRRVPALDAVLDRDAAFRFLHRARSFLASLPPPHRIPLSEAGKLYRELGFPRGRKVARSAERHPLLFHLPVVDSVPHLALTPLMRSLLDEERRVHEELLPSRVRAVRKLLMLTAHRRVPLAKLHHCRAVLGLPDDFRDRVHGFPDDFRVVVDPTDGRHVLELARWDPALAVSALERDFVVDERRVRRTFRFAVPHSRLMPLDAEDADRLDAATTFPLVSPYTNGALLKPWTPEAEKYRVGVVHEFLSLTVEKRAMIHHIVEFKEEFGLTRHMYESLKKQNRAFYLSGTEMNWALFLRDAYDEHGVLKEKDPLVMFNEKLQRYACMTKIDSRGTMADAAGLTE</sequence>
<dbReference type="OrthoDB" id="838682at2759"/>
<dbReference type="Pfam" id="PF11955">
    <property type="entry name" value="PORR"/>
    <property type="match status" value="1"/>
</dbReference>
<dbReference type="PANTHER" id="PTHR31476:SF14">
    <property type="entry name" value="OS09G0473400 PROTEIN"/>
    <property type="match status" value="1"/>
</dbReference>
<feature type="domain" description="PORR" evidence="1">
    <location>
        <begin position="123"/>
        <end position="442"/>
    </location>
</feature>
<evidence type="ECO:0000259" key="1">
    <source>
        <dbReference type="Pfam" id="PF11955"/>
    </source>
</evidence>
<organism evidence="2 3">
    <name type="scientific">Digitaria exilis</name>
    <dbReference type="NCBI Taxonomy" id="1010633"/>
    <lineage>
        <taxon>Eukaryota</taxon>
        <taxon>Viridiplantae</taxon>
        <taxon>Streptophyta</taxon>
        <taxon>Embryophyta</taxon>
        <taxon>Tracheophyta</taxon>
        <taxon>Spermatophyta</taxon>
        <taxon>Magnoliopsida</taxon>
        <taxon>Liliopsida</taxon>
        <taxon>Poales</taxon>
        <taxon>Poaceae</taxon>
        <taxon>PACMAD clade</taxon>
        <taxon>Panicoideae</taxon>
        <taxon>Panicodae</taxon>
        <taxon>Paniceae</taxon>
        <taxon>Anthephorinae</taxon>
        <taxon>Digitaria</taxon>
    </lineage>
</organism>
<reference evidence="2" key="1">
    <citation type="submission" date="2020-07" db="EMBL/GenBank/DDBJ databases">
        <title>Genome sequence and genetic diversity analysis of an under-domesticated orphan crop, white fonio (Digitaria exilis).</title>
        <authorList>
            <person name="Bennetzen J.L."/>
            <person name="Chen S."/>
            <person name="Ma X."/>
            <person name="Wang X."/>
            <person name="Yssel A.E.J."/>
            <person name="Chaluvadi S.R."/>
            <person name="Johnson M."/>
            <person name="Gangashetty P."/>
            <person name="Hamidou F."/>
            <person name="Sanogo M.D."/>
            <person name="Zwaenepoel A."/>
            <person name="Wallace J."/>
            <person name="Van De Peer Y."/>
            <person name="Van Deynze A."/>
        </authorList>
    </citation>
    <scope>NUCLEOTIDE SEQUENCE</scope>
    <source>
        <tissue evidence="2">Leaves</tissue>
    </source>
</reference>